<dbReference type="Gene3D" id="2.60.40.1180">
    <property type="entry name" value="Golgi alpha-mannosidase II"/>
    <property type="match status" value="1"/>
</dbReference>
<dbReference type="InterPro" id="IPR051816">
    <property type="entry name" value="Glycosyl_Hydrolase_31"/>
</dbReference>
<dbReference type="EMBL" id="AP026801">
    <property type="protein sequence ID" value="BDR57060.1"/>
    <property type="molecule type" value="Genomic_DNA"/>
</dbReference>
<dbReference type="Gene3D" id="3.20.20.80">
    <property type="entry name" value="Glycosidases"/>
    <property type="match status" value="1"/>
</dbReference>
<organism evidence="6 7">
    <name type="scientific">Xylocopilactobacillus apis</name>
    <dbReference type="NCBI Taxonomy" id="2932183"/>
    <lineage>
        <taxon>Bacteria</taxon>
        <taxon>Bacillati</taxon>
        <taxon>Bacillota</taxon>
        <taxon>Bacilli</taxon>
        <taxon>Lactobacillales</taxon>
        <taxon>Lactobacillaceae</taxon>
        <taxon>Xylocopilactobacillus</taxon>
    </lineage>
</organism>
<keyword evidence="2" id="KW-0326">Glycosidase</keyword>
<sequence length="682" mass="79723">MFVKSKNLYLEWRNDDRVLQVIPWGEGLRVRETKNKFSENNWALTEDVDVDDFELKYSDDVSYIRNGSVKATVDHFGKIVFYDLNEHLLLEEYWRIRRHSLPNQQDQNDFIDSNMVNQFVSALKVEGRELTPKTGGDYFATVRFESQDNEHIYGMGQYQQSQLDLKYCTLELAQRNSQTTVPFMMSSKGYGFLWNNPAIGRVTFAKNITEWTAIDTNEIDYWICCGQTPKEITEKYVQVTGRPSMMPDYGLGLWQSKMRYQTQEELLEVARSYYNQNIPLSVIVIDFFHWTKQGDFKFDSKYWPDPESMVGELKSMGIELMVSVWPNIDERSENYDEMLEKGYLIRSDKGSRVSMKFQGNSIFFDATNFEARNYVWSKVKNHYYKYGIKIFWLDEAEPEYSPYDFDLYRLKIGRNTSVGNIYPKMLAKGFFENMKNEGQDKVVNLIRSAWAGSQKYGALVWSGDIDSSFRSLRNQYQAGLNMGIAGIPWWTTDIGGFHGGVIDDPKFKECLIRWFEYATFCPVLRMHGDREPHENPLDSSSVASGAANEVWSYGEETLNILRKFITIRENIKPYIKDLYQEAHRYGYPLIRTLYYEFPKDTNSVNVSDEHMFGSDILVAPIFDFGIRKRDVYLPTFSEWINIWTKEEFSGGQVIEVDAPLDRIPIFVKKDAELSRKLNLFTI</sequence>
<dbReference type="KEGG" id="xak:KIMC2_16220"/>
<feature type="domain" description="Glycoside hydrolase family 31 N-terminal" evidence="4">
    <location>
        <begin position="28"/>
        <end position="198"/>
    </location>
</feature>
<dbReference type="Gene3D" id="2.60.40.1760">
    <property type="entry name" value="glycosyl hydrolase (family 31)"/>
    <property type="match status" value="1"/>
</dbReference>
<dbReference type="PANTHER" id="PTHR43863:SF2">
    <property type="entry name" value="MALTASE-GLUCOAMYLASE"/>
    <property type="match status" value="1"/>
</dbReference>
<dbReference type="InterPro" id="IPR025887">
    <property type="entry name" value="Glyco_hydro_31_N_dom"/>
</dbReference>
<dbReference type="CDD" id="cd14752">
    <property type="entry name" value="GH31_N"/>
    <property type="match status" value="1"/>
</dbReference>
<keyword evidence="2 6" id="KW-0378">Hydrolase</keyword>
<dbReference type="GO" id="GO:0004553">
    <property type="term" value="F:hydrolase activity, hydrolyzing O-glycosyl compounds"/>
    <property type="evidence" value="ECO:0007669"/>
    <property type="project" value="InterPro"/>
</dbReference>
<dbReference type="InterPro" id="IPR017853">
    <property type="entry name" value="GH"/>
</dbReference>
<comment type="similarity">
    <text evidence="1 2">Belongs to the glycosyl hydrolase 31 family.</text>
</comment>
<dbReference type="InterPro" id="IPR013780">
    <property type="entry name" value="Glyco_hydro_b"/>
</dbReference>
<evidence type="ECO:0000259" key="4">
    <source>
        <dbReference type="Pfam" id="PF13802"/>
    </source>
</evidence>
<evidence type="ECO:0000259" key="3">
    <source>
        <dbReference type="Pfam" id="PF01055"/>
    </source>
</evidence>
<dbReference type="CDD" id="cd06591">
    <property type="entry name" value="GH31_xylosidase_XylS"/>
    <property type="match status" value="1"/>
</dbReference>
<dbReference type="PANTHER" id="PTHR43863">
    <property type="entry name" value="HYDROLASE, PUTATIVE (AFU_ORTHOLOGUE AFUA_1G03140)-RELATED"/>
    <property type="match status" value="1"/>
</dbReference>
<keyword evidence="7" id="KW-1185">Reference proteome</keyword>
<dbReference type="InterPro" id="IPR011013">
    <property type="entry name" value="Gal_mutarotase_sf_dom"/>
</dbReference>
<evidence type="ECO:0000259" key="5">
    <source>
        <dbReference type="Pfam" id="PF21365"/>
    </source>
</evidence>
<gene>
    <name evidence="6" type="ORF">KIMC2_16220</name>
</gene>
<evidence type="ECO:0000256" key="2">
    <source>
        <dbReference type="RuleBase" id="RU361185"/>
    </source>
</evidence>
<dbReference type="InterPro" id="IPR000322">
    <property type="entry name" value="Glyco_hydro_31_TIM"/>
</dbReference>
<name>A0AAU9DBC4_9LACO</name>
<dbReference type="Proteomes" id="UP001321804">
    <property type="component" value="Chromosome"/>
</dbReference>
<evidence type="ECO:0000256" key="1">
    <source>
        <dbReference type="ARBA" id="ARBA00007806"/>
    </source>
</evidence>
<proteinExistence type="inferred from homology"/>
<dbReference type="GO" id="GO:0005975">
    <property type="term" value="P:carbohydrate metabolic process"/>
    <property type="evidence" value="ECO:0007669"/>
    <property type="project" value="InterPro"/>
</dbReference>
<feature type="domain" description="Glycoside hydrolase family 31 TIM barrel" evidence="3">
    <location>
        <begin position="243"/>
        <end position="575"/>
    </location>
</feature>
<accession>A0AAU9DBC4</accession>
<protein>
    <submittedName>
        <fullName evidence="6">Glycosyl hydrolase</fullName>
    </submittedName>
</protein>
<dbReference type="Pfam" id="PF21365">
    <property type="entry name" value="Glyco_hydro_31_3rd"/>
    <property type="match status" value="1"/>
</dbReference>
<dbReference type="SUPFAM" id="SSF74650">
    <property type="entry name" value="Galactose mutarotase-like"/>
    <property type="match status" value="1"/>
</dbReference>
<evidence type="ECO:0000313" key="6">
    <source>
        <dbReference type="EMBL" id="BDR57060.1"/>
    </source>
</evidence>
<dbReference type="InterPro" id="IPR048395">
    <property type="entry name" value="Glyco_hydro_31_C"/>
</dbReference>
<dbReference type="Pfam" id="PF01055">
    <property type="entry name" value="Glyco_hydro_31_2nd"/>
    <property type="match status" value="1"/>
</dbReference>
<dbReference type="AlphaFoldDB" id="A0AAU9DBC4"/>
<evidence type="ECO:0000313" key="7">
    <source>
        <dbReference type="Proteomes" id="UP001321804"/>
    </source>
</evidence>
<dbReference type="SUPFAM" id="SSF51445">
    <property type="entry name" value="(Trans)glycosidases"/>
    <property type="match status" value="1"/>
</dbReference>
<reference evidence="6 7" key="1">
    <citation type="journal article" date="2023" name="Microbiol. Spectr.">
        <title>Symbiosis of Carpenter Bees with Uncharacterized Lactic Acid Bacteria Showing NAD Auxotrophy.</title>
        <authorList>
            <person name="Kawasaki S."/>
            <person name="Ozawa K."/>
            <person name="Mori T."/>
            <person name="Yamamoto A."/>
            <person name="Ito M."/>
            <person name="Ohkuma M."/>
            <person name="Sakamoto M."/>
            <person name="Matsutani M."/>
        </authorList>
    </citation>
    <scope>NUCLEOTIDE SEQUENCE [LARGE SCALE GENOMIC DNA]</scope>
    <source>
        <strain evidence="6 7">KimC2</strain>
    </source>
</reference>
<dbReference type="SUPFAM" id="SSF51011">
    <property type="entry name" value="Glycosyl hydrolase domain"/>
    <property type="match status" value="1"/>
</dbReference>
<dbReference type="GO" id="GO:0030246">
    <property type="term" value="F:carbohydrate binding"/>
    <property type="evidence" value="ECO:0007669"/>
    <property type="project" value="InterPro"/>
</dbReference>
<feature type="domain" description="Glycosyl hydrolase family 31 C-terminal" evidence="5">
    <location>
        <begin position="586"/>
        <end position="670"/>
    </location>
</feature>
<dbReference type="Pfam" id="PF13802">
    <property type="entry name" value="Gal_mutarotas_2"/>
    <property type="match status" value="1"/>
</dbReference>